<evidence type="ECO:0000259" key="2">
    <source>
        <dbReference type="Pfam" id="PF12671"/>
    </source>
</evidence>
<reference evidence="4" key="1">
    <citation type="submission" date="2017-05" db="EMBL/GenBank/DDBJ databases">
        <authorList>
            <person name="Kirkegaard R."/>
            <person name="Mcilroy J S."/>
        </authorList>
    </citation>
    <scope>NUCLEOTIDE SEQUENCE [LARGE SCALE GENOMIC DNA]</scope>
</reference>
<sequence length="389" mass="43584">MNIKKYFQVTILISCILLATFLRTSVTNANSITGNEDDLQSIQSVIDKLFQTRLNAQVKMTLSDYSSIADLDNPKSQEWLTKEERHDSTLIQIGNAYGYEYGNYKYSLEFNKINVNGHQADVELFENSLIEFLDTPNDPLVTSNLLHTIRLTKSNLGWLIYDDRYEDVIHLTIGEQSNATILNNIQRNIEASSIKNEEMTPTGDRNEINYTYNSSNAVNYAMGWAISYNPAYAIMTGLGGDCANFVSQAIFAGTNGSMSPVPVPPSKMPEFDQQWYRYSAYNLYYGSGAWVRVGGQSGQSGLMTFLTSNTGSGPYGSYAGRCSAFDGDPVFFYDSSRGWYHTVIITGLSGDCTNLNNYYVNGHTPDQSRVRLSYYSASTIQFINIVSYR</sequence>
<evidence type="ECO:0000313" key="3">
    <source>
        <dbReference type="EMBL" id="SMX54005.1"/>
    </source>
</evidence>
<dbReference type="PANTHER" id="PTHR40032">
    <property type="entry name" value="EXPORTED PROTEIN-RELATED"/>
    <property type="match status" value="1"/>
</dbReference>
<dbReference type="AlphaFoldDB" id="A0A1Y6K2V1"/>
<feature type="domain" description="Putative amidase" evidence="2">
    <location>
        <begin position="212"/>
        <end position="378"/>
    </location>
</feature>
<gene>
    <name evidence="3" type="ORF">CFX1CAM_0940</name>
</gene>
<dbReference type="OrthoDB" id="9812429at2"/>
<evidence type="ECO:0000256" key="1">
    <source>
        <dbReference type="SAM" id="SignalP"/>
    </source>
</evidence>
<dbReference type="InterPro" id="IPR024301">
    <property type="entry name" value="Amidase_6"/>
</dbReference>
<keyword evidence="1" id="KW-0732">Signal</keyword>
<feature type="signal peptide" evidence="1">
    <location>
        <begin position="1"/>
        <end position="29"/>
    </location>
</feature>
<evidence type="ECO:0000313" key="4">
    <source>
        <dbReference type="Proteomes" id="UP000195514"/>
    </source>
</evidence>
<dbReference type="Pfam" id="PF12671">
    <property type="entry name" value="Amidase_6"/>
    <property type="match status" value="1"/>
</dbReference>
<dbReference type="KEGG" id="abat:CFX1CAM_0940"/>
<dbReference type="RefSeq" id="WP_087861902.1">
    <property type="nucleotide sequence ID" value="NZ_LT859958.1"/>
</dbReference>
<protein>
    <recommendedName>
        <fullName evidence="2">Putative amidase domain-containing protein</fullName>
    </recommendedName>
</protein>
<dbReference type="PANTHER" id="PTHR40032:SF1">
    <property type="entry name" value="EXPORTED PROTEIN"/>
    <property type="match status" value="1"/>
</dbReference>
<name>A0A1Y6K2V1_9CHLR</name>
<accession>A0A1Y6K2V1</accession>
<dbReference type="Proteomes" id="UP000195514">
    <property type="component" value="Chromosome I"/>
</dbReference>
<organism evidence="3 4">
    <name type="scientific">Candidatus Brevifilum fermentans</name>
    <dbReference type="NCBI Taxonomy" id="1986204"/>
    <lineage>
        <taxon>Bacteria</taxon>
        <taxon>Bacillati</taxon>
        <taxon>Chloroflexota</taxon>
        <taxon>Anaerolineae</taxon>
        <taxon>Anaerolineales</taxon>
        <taxon>Anaerolineaceae</taxon>
        <taxon>Candidatus Brevifilum</taxon>
    </lineage>
</organism>
<proteinExistence type="predicted"/>
<feature type="chain" id="PRO_5012509261" description="Putative amidase domain-containing protein" evidence="1">
    <location>
        <begin position="30"/>
        <end position="389"/>
    </location>
</feature>
<dbReference type="EMBL" id="LT859958">
    <property type="protein sequence ID" value="SMX54005.1"/>
    <property type="molecule type" value="Genomic_DNA"/>
</dbReference>
<keyword evidence="4" id="KW-1185">Reference proteome</keyword>